<feature type="transmembrane region" description="Helical" evidence="1">
    <location>
        <begin position="407"/>
        <end position="428"/>
    </location>
</feature>
<name>A0A1R2CLE5_9CILI</name>
<dbReference type="SUPFAM" id="SSF117281">
    <property type="entry name" value="Kelch motif"/>
    <property type="match status" value="1"/>
</dbReference>
<dbReference type="Pfam" id="PF07699">
    <property type="entry name" value="Ephrin_rec_like"/>
    <property type="match status" value="1"/>
</dbReference>
<dbReference type="SUPFAM" id="SSF57184">
    <property type="entry name" value="Growth factor receptor domain"/>
    <property type="match status" value="1"/>
</dbReference>
<evidence type="ECO:0000313" key="3">
    <source>
        <dbReference type="EMBL" id="OMJ89839.1"/>
    </source>
</evidence>
<dbReference type="SMART" id="SM01411">
    <property type="entry name" value="Ephrin_rec_like"/>
    <property type="match status" value="1"/>
</dbReference>
<feature type="transmembrane region" description="Helical" evidence="1">
    <location>
        <begin position="650"/>
        <end position="673"/>
    </location>
</feature>
<dbReference type="EMBL" id="MPUH01000116">
    <property type="protein sequence ID" value="OMJ89839.1"/>
    <property type="molecule type" value="Genomic_DNA"/>
</dbReference>
<proteinExistence type="predicted"/>
<keyword evidence="1" id="KW-1133">Transmembrane helix</keyword>
<dbReference type="Proteomes" id="UP000187209">
    <property type="component" value="Unassembled WGS sequence"/>
</dbReference>
<keyword evidence="4" id="KW-1185">Reference proteome</keyword>
<evidence type="ECO:0000313" key="4">
    <source>
        <dbReference type="Proteomes" id="UP000187209"/>
    </source>
</evidence>
<dbReference type="Gene3D" id="2.10.50.10">
    <property type="entry name" value="Tumor Necrosis Factor Receptor, subunit A, domain 2"/>
    <property type="match status" value="1"/>
</dbReference>
<comment type="caution">
    <text evidence="3">The sequence shown here is derived from an EMBL/GenBank/DDBJ whole genome shotgun (WGS) entry which is preliminary data.</text>
</comment>
<dbReference type="Pfam" id="PF24681">
    <property type="entry name" value="Kelch_KLHDC2_KLHL20_DRC7"/>
    <property type="match status" value="1"/>
</dbReference>
<dbReference type="AlphaFoldDB" id="A0A1R2CLE5"/>
<keyword evidence="1" id="KW-0472">Membrane</keyword>
<dbReference type="InterPro" id="IPR011641">
    <property type="entry name" value="Tyr-kin_ephrin_A/B_rcpt-like"/>
</dbReference>
<gene>
    <name evidence="3" type="ORF">SteCoe_7921</name>
</gene>
<dbReference type="PANTHER" id="PTHR46967:SF2">
    <property type="entry name" value="SUSHI, VON WILLEBRAND FACTOR TYPE A, EGF AND PENTRAXIN DOMAIN-CONTAINING PROTEIN 1-LIKE"/>
    <property type="match status" value="1"/>
</dbReference>
<dbReference type="InterPro" id="IPR015915">
    <property type="entry name" value="Kelch-typ_b-propeller"/>
</dbReference>
<organism evidence="3 4">
    <name type="scientific">Stentor coeruleus</name>
    <dbReference type="NCBI Taxonomy" id="5963"/>
    <lineage>
        <taxon>Eukaryota</taxon>
        <taxon>Sar</taxon>
        <taxon>Alveolata</taxon>
        <taxon>Ciliophora</taxon>
        <taxon>Postciliodesmatophora</taxon>
        <taxon>Heterotrichea</taxon>
        <taxon>Heterotrichida</taxon>
        <taxon>Stentoridae</taxon>
        <taxon>Stentor</taxon>
    </lineage>
</organism>
<feature type="transmembrane region" description="Helical" evidence="1">
    <location>
        <begin position="349"/>
        <end position="370"/>
    </location>
</feature>
<dbReference type="InterPro" id="IPR009030">
    <property type="entry name" value="Growth_fac_rcpt_cys_sf"/>
</dbReference>
<keyword evidence="1" id="KW-0812">Transmembrane</keyword>
<evidence type="ECO:0000256" key="1">
    <source>
        <dbReference type="SAM" id="Phobius"/>
    </source>
</evidence>
<dbReference type="Gene3D" id="2.120.10.80">
    <property type="entry name" value="Kelch-type beta propeller"/>
    <property type="match status" value="1"/>
</dbReference>
<feature type="domain" description="Tyrosine-protein kinase ephrin type A/B receptor-like" evidence="2">
    <location>
        <begin position="245"/>
        <end position="290"/>
    </location>
</feature>
<sequence>MFSSASESDVLIIWGGEDENGFNNDMNVYNIIFNTWNTIAPSTYMIPSKRKAACMAFKLPYAYIYGGIDVNGVLGDFWQFNFGNNSYSKISEYILISYAYCTVDDTIFRVFGGLGGKGLRTDLELIYTFSLKTWTYYPFTIYRSSNGLYLKIDDLEFIFGGHYEFKYLSNEYLLSISSIYFRNTTDNLIYLPGYTYYNTSIYYFGGGYYLSECILFNNLPKPEFGKIDLVRICKNLGCKIYCSKGFYIDDGVCKICPPGTYSEGKENSECIKCPKGCYNPYEGADSLRQCYPCREGAFNDKLGAKICKLCPPNHYCPAGSQKIYDIRIKKDLVESVQPKIYESSFSLEWLSLLQFLGIGIIIFILIAAFCSNKLRKLVMKIDYFTTSHNHDLGDYIQIKTSFIGGQFTIILFGSGLIIFVSVCAVFTLDNIAEIKTLMPLVILENYVDTFKADIKAEFELKNYGDSCFEDKNYTKAFYSSAYCSNEIYAVSSNINMQSNIINCYKDADNTCIVSYFCSKCEINLNSTLKLTFIEKLSYATDILVNITSESSIPESSSSVSMQITPDSGNIFIGPIASEFFFSMTPSYFTSSLSKFPSKITGYHVSPESSPKSGSQNSIEDISIATQLSININFIKLLTGLYTSRYQKQSVLIFISGIFGTLSGLVGIIGILMSQFEKRIKKRKSKFLLNKTLKDIIDNEAICKMNFNRFKDYKSRYESLGKLSNDKNSEIEILNLSA</sequence>
<dbReference type="PANTHER" id="PTHR46967">
    <property type="entry name" value="INSULIN-LIKE GROWTH FACTOR BINDING PROTEIN,N-TERMINAL"/>
    <property type="match status" value="1"/>
</dbReference>
<accession>A0A1R2CLE5</accession>
<evidence type="ECO:0000259" key="2">
    <source>
        <dbReference type="Pfam" id="PF07699"/>
    </source>
</evidence>
<dbReference type="OrthoDB" id="413581at2759"/>
<protein>
    <recommendedName>
        <fullName evidence="2">Tyrosine-protein kinase ephrin type A/B receptor-like domain-containing protein</fullName>
    </recommendedName>
</protein>
<reference evidence="3 4" key="1">
    <citation type="submission" date="2016-11" db="EMBL/GenBank/DDBJ databases">
        <title>The macronuclear genome of Stentor coeruleus: a giant cell with tiny introns.</title>
        <authorList>
            <person name="Slabodnick M."/>
            <person name="Ruby J.G."/>
            <person name="Reiff S.B."/>
            <person name="Swart E.C."/>
            <person name="Gosai S."/>
            <person name="Prabakaran S."/>
            <person name="Witkowska E."/>
            <person name="Larue G.E."/>
            <person name="Fisher S."/>
            <person name="Freeman R.M."/>
            <person name="Gunawardena J."/>
            <person name="Chu W."/>
            <person name="Stover N.A."/>
            <person name="Gregory B.D."/>
            <person name="Nowacki M."/>
            <person name="Derisi J."/>
            <person name="Roy S.W."/>
            <person name="Marshall W.F."/>
            <person name="Sood P."/>
        </authorList>
    </citation>
    <scope>NUCLEOTIDE SEQUENCE [LARGE SCALE GENOMIC DNA]</scope>
    <source>
        <strain evidence="3">WM001</strain>
    </source>
</reference>